<accession>A0ABR4B0B5</accession>
<evidence type="ECO:0000313" key="1">
    <source>
        <dbReference type="EMBL" id="KAL2051335.1"/>
    </source>
</evidence>
<gene>
    <name evidence="1" type="ORF">ABVK25_008387</name>
</gene>
<dbReference type="EMBL" id="JBHFEH010000036">
    <property type="protein sequence ID" value="KAL2051335.1"/>
    <property type="molecule type" value="Genomic_DNA"/>
</dbReference>
<reference evidence="1 2" key="1">
    <citation type="submission" date="2024-09" db="EMBL/GenBank/DDBJ databases">
        <title>Rethinking Asexuality: The Enigmatic Case of Functional Sexual Genes in Lepraria (Stereocaulaceae).</title>
        <authorList>
            <person name="Doellman M."/>
            <person name="Sun Y."/>
            <person name="Barcenas-Pena A."/>
            <person name="Lumbsch H.T."/>
            <person name="Grewe F."/>
        </authorList>
    </citation>
    <scope>NUCLEOTIDE SEQUENCE [LARGE SCALE GENOMIC DNA]</scope>
    <source>
        <strain evidence="1 2">Grewe 0041</strain>
    </source>
</reference>
<sequence>MAQHIPDKIDLLIGKTMAQAPDVLHHIFALEGANEVLIALNTEAGKVAYLVHAIAVELYNADKSIDSTAGLTLLTLAKDHC</sequence>
<name>A0ABR4B0B5_9LECA</name>
<protein>
    <submittedName>
        <fullName evidence="1">Uncharacterized protein</fullName>
    </submittedName>
</protein>
<organism evidence="1 2">
    <name type="scientific">Lepraria finkii</name>
    <dbReference type="NCBI Taxonomy" id="1340010"/>
    <lineage>
        <taxon>Eukaryota</taxon>
        <taxon>Fungi</taxon>
        <taxon>Dikarya</taxon>
        <taxon>Ascomycota</taxon>
        <taxon>Pezizomycotina</taxon>
        <taxon>Lecanoromycetes</taxon>
        <taxon>OSLEUM clade</taxon>
        <taxon>Lecanoromycetidae</taxon>
        <taxon>Lecanorales</taxon>
        <taxon>Lecanorineae</taxon>
        <taxon>Stereocaulaceae</taxon>
        <taxon>Lepraria</taxon>
    </lineage>
</organism>
<dbReference type="Proteomes" id="UP001590951">
    <property type="component" value="Unassembled WGS sequence"/>
</dbReference>
<keyword evidence="2" id="KW-1185">Reference proteome</keyword>
<proteinExistence type="predicted"/>
<evidence type="ECO:0000313" key="2">
    <source>
        <dbReference type="Proteomes" id="UP001590951"/>
    </source>
</evidence>
<comment type="caution">
    <text evidence="1">The sequence shown here is derived from an EMBL/GenBank/DDBJ whole genome shotgun (WGS) entry which is preliminary data.</text>
</comment>